<reference evidence="1 2" key="1">
    <citation type="submission" date="2020-02" db="EMBL/GenBank/DDBJ databases">
        <title>Draft genome sequence of two Spirosoma agri KCTC 52727 and Spirosoma terrae KCTC 52035.</title>
        <authorList>
            <person name="Rojas J."/>
            <person name="Ambika Manirajan B."/>
            <person name="Ratering S."/>
            <person name="Suarez C."/>
            <person name="Schnell S."/>
        </authorList>
    </citation>
    <scope>NUCLEOTIDE SEQUENCE [LARGE SCALE GENOMIC DNA]</scope>
    <source>
        <strain evidence="1 2">KCTC 52727</strain>
    </source>
</reference>
<evidence type="ECO:0008006" key="3">
    <source>
        <dbReference type="Google" id="ProtNLM"/>
    </source>
</evidence>
<dbReference type="Proteomes" id="UP000477386">
    <property type="component" value="Unassembled WGS sequence"/>
</dbReference>
<evidence type="ECO:0000313" key="2">
    <source>
        <dbReference type="Proteomes" id="UP000477386"/>
    </source>
</evidence>
<dbReference type="RefSeq" id="WP_164039052.1">
    <property type="nucleotide sequence ID" value="NZ_JAAGNZ010000001.1"/>
</dbReference>
<dbReference type="AlphaFoldDB" id="A0A6M0IKS9"/>
<protein>
    <recommendedName>
        <fullName evidence="3">Type I-B CRISPR-associated protein Cas8b1/Cst1</fullName>
    </recommendedName>
</protein>
<keyword evidence="2" id="KW-1185">Reference proteome</keyword>
<accession>A0A6M0IKS9</accession>
<comment type="caution">
    <text evidence="1">The sequence shown here is derived from an EMBL/GenBank/DDBJ whole genome shotgun (WGS) entry which is preliminary data.</text>
</comment>
<gene>
    <name evidence="1" type="ORF">GK091_13905</name>
</gene>
<proteinExistence type="predicted"/>
<organism evidence="1 2">
    <name type="scientific">Spirosoma agri</name>
    <dbReference type="NCBI Taxonomy" id="1987381"/>
    <lineage>
        <taxon>Bacteria</taxon>
        <taxon>Pseudomonadati</taxon>
        <taxon>Bacteroidota</taxon>
        <taxon>Cytophagia</taxon>
        <taxon>Cytophagales</taxon>
        <taxon>Cytophagaceae</taxon>
        <taxon>Spirosoma</taxon>
    </lineage>
</organism>
<sequence>MILFEVYTGSAMLNNALQTIEALAKQNISTVDADTLLRLFKNPYSDGLHTLIRLNKRLKSYTMLFSKNGPLLNDKEFGEAIYNQLITGILENVEDEGPYTCELSGLKFKTTFDVFYEQTLRKVGYPASKIKGKDKTVNRCWFPLLGGLGSDAQALPQAKYALTVHPVCLAVMQFLPLSAVLYKGGILLIDSSNEDLSKRLIADHIDLIKSRATAGSSTSSVDNIKDFNKGHYLSRALHILADKERSDKITAFNLWSFTNSGTGASCEIDRIPNQLIVKLLKLYRNPSLRPTLEGILKNPKIQSDFLDCLEGNIDFYGLYPNKNSDGVSVRFYEEYQRLIGNEDKLEYAKYIAHLLGKEEWSKAQHKFLGKSDAPISDYAMYKSMIFESLVGAASRKEWHWAHHVSVLNNPEKIPIDSTISRMYRMVHFYYLHFLASQDDENVLMPSITDVSNLAIGQMVNLFFHLIGEDKRSYSSRWLGTRYQEGNPLPLLIREGSRLYEFETVYSLLFDSENRLNAYGLRDILRIYLNYYRNESTPRLDIQPTNLLPKPSVEQNDYLKNFRQFVDEYTHYYRGGRNKGQLDEEKFRQHVLVPMRRENFQIAQWLDSVRESMIKLEKELKQPFAPSIPSEGLLYDYMGKYNPSFARFAIEYLLNQFYHQVSLSLITV</sequence>
<evidence type="ECO:0000313" key="1">
    <source>
        <dbReference type="EMBL" id="NEU67981.1"/>
    </source>
</evidence>
<name>A0A6M0IKS9_9BACT</name>
<dbReference type="EMBL" id="JAAGNZ010000001">
    <property type="protein sequence ID" value="NEU67981.1"/>
    <property type="molecule type" value="Genomic_DNA"/>
</dbReference>